<sequence>MSDRVNEVWRPWGAELRRARNLAGLSQNQLGRKMLVSTPTVSAFERGTRTPKRDHAEAADSALSTGGTLAQLWTRLNDTRDIPDSWRDFALLERQAMEVREYQMMVVPGLLQTAKYARTLIRAERSWDTDERVDQLVKSRTARLAELPRTPLHFIVDEGAVRRVLDSREIMREQLERLLTLTEDWRIRIAVVPSDTTSHPGLSGSFRIMNLHDGRIVGHAQHWGGQAVISNLKQVNQLATTFGNIQAEALPLRASAALLAEIRKGLS</sequence>
<dbReference type="AlphaFoldDB" id="A0A852U2M0"/>
<protein>
    <submittedName>
        <fullName evidence="2">Transcriptional regulator with XRE-family HTH domain</fullName>
    </submittedName>
</protein>
<dbReference type="Proteomes" id="UP000589036">
    <property type="component" value="Unassembled WGS sequence"/>
</dbReference>
<reference evidence="2 3" key="1">
    <citation type="submission" date="2020-07" db="EMBL/GenBank/DDBJ databases">
        <title>Sequencing the genomes of 1000 actinobacteria strains.</title>
        <authorList>
            <person name="Klenk H.-P."/>
        </authorList>
    </citation>
    <scope>NUCLEOTIDE SEQUENCE [LARGE SCALE GENOMIC DNA]</scope>
    <source>
        <strain evidence="2 3">CXB654</strain>
    </source>
</reference>
<dbReference type="GO" id="GO:0003677">
    <property type="term" value="F:DNA binding"/>
    <property type="evidence" value="ECO:0007669"/>
    <property type="project" value="InterPro"/>
</dbReference>
<keyword evidence="3" id="KW-1185">Reference proteome</keyword>
<dbReference type="PROSITE" id="PS50943">
    <property type="entry name" value="HTH_CROC1"/>
    <property type="match status" value="1"/>
</dbReference>
<dbReference type="InterPro" id="IPR001387">
    <property type="entry name" value="Cro/C1-type_HTH"/>
</dbReference>
<evidence type="ECO:0000259" key="1">
    <source>
        <dbReference type="PROSITE" id="PS50943"/>
    </source>
</evidence>
<dbReference type="SMART" id="SM00530">
    <property type="entry name" value="HTH_XRE"/>
    <property type="match status" value="1"/>
</dbReference>
<evidence type="ECO:0000313" key="2">
    <source>
        <dbReference type="EMBL" id="NYE48394.1"/>
    </source>
</evidence>
<organism evidence="2 3">
    <name type="scientific">Spinactinospora alkalitolerans</name>
    <dbReference type="NCBI Taxonomy" id="687207"/>
    <lineage>
        <taxon>Bacteria</taxon>
        <taxon>Bacillati</taxon>
        <taxon>Actinomycetota</taxon>
        <taxon>Actinomycetes</taxon>
        <taxon>Streptosporangiales</taxon>
        <taxon>Nocardiopsidaceae</taxon>
        <taxon>Spinactinospora</taxon>
    </lineage>
</organism>
<feature type="domain" description="HTH cro/C1-type" evidence="1">
    <location>
        <begin position="16"/>
        <end position="72"/>
    </location>
</feature>
<proteinExistence type="predicted"/>
<dbReference type="RefSeq" id="WP_179644183.1">
    <property type="nucleotide sequence ID" value="NZ_BAAAYY010000004.1"/>
</dbReference>
<comment type="caution">
    <text evidence="2">The sequence shown here is derived from an EMBL/GenBank/DDBJ whole genome shotgun (WGS) entry which is preliminary data.</text>
</comment>
<dbReference type="Pfam" id="PF19054">
    <property type="entry name" value="DUF5753"/>
    <property type="match status" value="1"/>
</dbReference>
<gene>
    <name evidence="2" type="ORF">HDA32_003514</name>
</gene>
<evidence type="ECO:0000313" key="3">
    <source>
        <dbReference type="Proteomes" id="UP000589036"/>
    </source>
</evidence>
<dbReference type="InterPro" id="IPR010982">
    <property type="entry name" value="Lambda_DNA-bd_dom_sf"/>
</dbReference>
<dbReference type="CDD" id="cd00093">
    <property type="entry name" value="HTH_XRE"/>
    <property type="match status" value="1"/>
</dbReference>
<dbReference type="SUPFAM" id="SSF47413">
    <property type="entry name" value="lambda repressor-like DNA-binding domains"/>
    <property type="match status" value="1"/>
</dbReference>
<dbReference type="Gene3D" id="1.10.260.40">
    <property type="entry name" value="lambda repressor-like DNA-binding domains"/>
    <property type="match status" value="1"/>
</dbReference>
<dbReference type="InterPro" id="IPR043917">
    <property type="entry name" value="DUF5753"/>
</dbReference>
<dbReference type="EMBL" id="JACCCC010000001">
    <property type="protein sequence ID" value="NYE48394.1"/>
    <property type="molecule type" value="Genomic_DNA"/>
</dbReference>
<accession>A0A852U2M0</accession>
<dbReference type="Pfam" id="PF13560">
    <property type="entry name" value="HTH_31"/>
    <property type="match status" value="1"/>
</dbReference>
<name>A0A852U2M0_9ACTN</name>